<reference evidence="1" key="1">
    <citation type="submission" date="2018-11" db="EMBL/GenBank/DDBJ databases">
        <authorList>
            <person name="Grassa J C."/>
        </authorList>
    </citation>
    <scope>NUCLEOTIDE SEQUENCE [LARGE SCALE GENOMIC DNA]</scope>
</reference>
<reference evidence="1" key="2">
    <citation type="submission" date="2021-03" db="UniProtKB">
        <authorList>
            <consortium name="EnsemblPlants"/>
        </authorList>
    </citation>
    <scope>IDENTIFICATION</scope>
</reference>
<organism evidence="1 2">
    <name type="scientific">Cannabis sativa</name>
    <name type="common">Hemp</name>
    <name type="synonym">Marijuana</name>
    <dbReference type="NCBI Taxonomy" id="3483"/>
    <lineage>
        <taxon>Eukaryota</taxon>
        <taxon>Viridiplantae</taxon>
        <taxon>Streptophyta</taxon>
        <taxon>Embryophyta</taxon>
        <taxon>Tracheophyta</taxon>
        <taxon>Spermatophyta</taxon>
        <taxon>Magnoliopsida</taxon>
        <taxon>eudicotyledons</taxon>
        <taxon>Gunneridae</taxon>
        <taxon>Pentapetalae</taxon>
        <taxon>rosids</taxon>
        <taxon>fabids</taxon>
        <taxon>Rosales</taxon>
        <taxon>Cannabaceae</taxon>
        <taxon>Cannabis</taxon>
    </lineage>
</organism>
<proteinExistence type="predicted"/>
<evidence type="ECO:0000313" key="1">
    <source>
        <dbReference type="EnsemblPlants" id="cds.evm.model.02.1351"/>
    </source>
</evidence>
<protein>
    <submittedName>
        <fullName evidence="1">Uncharacterized protein</fullName>
    </submittedName>
</protein>
<name>A0A803NTA9_CANSA</name>
<dbReference type="Gramene" id="evm.model.02.1351">
    <property type="protein sequence ID" value="cds.evm.model.02.1351"/>
    <property type="gene ID" value="evm.TU.02.1351"/>
</dbReference>
<accession>A0A803NTA9</accession>
<dbReference type="EnsemblPlants" id="evm.model.02.1351">
    <property type="protein sequence ID" value="cds.evm.model.02.1351"/>
    <property type="gene ID" value="evm.TU.02.1351"/>
</dbReference>
<dbReference type="EMBL" id="UZAU01000178">
    <property type="status" value="NOT_ANNOTATED_CDS"/>
    <property type="molecule type" value="Genomic_DNA"/>
</dbReference>
<evidence type="ECO:0000313" key="2">
    <source>
        <dbReference type="Proteomes" id="UP000596661"/>
    </source>
</evidence>
<keyword evidence="2" id="KW-1185">Reference proteome</keyword>
<dbReference type="AlphaFoldDB" id="A0A803NTA9"/>
<sequence length="93" mass="10444">MIVMAEKAQMMQVVMTEAKKAMTADKNPRCSYIRAIMGNLEAMHLLINTKANDSLAELDWRACPTRRWMRVGWVQVGGCGLGVGGMWVCVVRR</sequence>
<dbReference type="Proteomes" id="UP000596661">
    <property type="component" value="Chromosome 2"/>
</dbReference>